<reference evidence="9 11" key="1">
    <citation type="submission" date="2015-09" db="EMBL/GenBank/DDBJ databases">
        <authorList>
            <consortium name="Pathogen Informatics"/>
        </authorList>
    </citation>
    <scope>NUCLEOTIDE SEQUENCE [LARGE SCALE GENOMIC DNA]</scope>
    <source>
        <strain evidence="9 11">2789STDY5608850</strain>
    </source>
</reference>
<dbReference type="AlphaFoldDB" id="A0A174MEF2"/>
<feature type="transmembrane region" description="Helical" evidence="7">
    <location>
        <begin position="167"/>
        <end position="191"/>
    </location>
</feature>
<evidence type="ECO:0000313" key="11">
    <source>
        <dbReference type="Proteomes" id="UP000095651"/>
    </source>
</evidence>
<keyword evidence="5 7" id="KW-1133">Transmembrane helix</keyword>
<evidence type="ECO:0000313" key="10">
    <source>
        <dbReference type="EMBL" id="RGD67948.1"/>
    </source>
</evidence>
<evidence type="ECO:0000313" key="9">
    <source>
        <dbReference type="EMBL" id="CUP33716.1"/>
    </source>
</evidence>
<accession>A0A174MEF2</accession>
<dbReference type="GO" id="GO:0005886">
    <property type="term" value="C:plasma membrane"/>
    <property type="evidence" value="ECO:0007669"/>
    <property type="project" value="UniProtKB-SubCell"/>
</dbReference>
<reference evidence="10 12" key="2">
    <citation type="submission" date="2018-08" db="EMBL/GenBank/DDBJ databases">
        <title>A genome reference for cultivated species of the human gut microbiota.</title>
        <authorList>
            <person name="Zou Y."/>
            <person name="Xue W."/>
            <person name="Luo G."/>
        </authorList>
    </citation>
    <scope>NUCLEOTIDE SEQUENCE [LARGE SCALE GENOMIC DNA]</scope>
    <source>
        <strain evidence="10 12">AF19-13AC</strain>
    </source>
</reference>
<dbReference type="GO" id="GO:0055085">
    <property type="term" value="P:transmembrane transport"/>
    <property type="evidence" value="ECO:0007669"/>
    <property type="project" value="InterPro"/>
</dbReference>
<evidence type="ECO:0000256" key="2">
    <source>
        <dbReference type="ARBA" id="ARBA00022448"/>
    </source>
</evidence>
<feature type="transmembrane region" description="Helical" evidence="7">
    <location>
        <begin position="119"/>
        <end position="140"/>
    </location>
</feature>
<evidence type="ECO:0000256" key="5">
    <source>
        <dbReference type="ARBA" id="ARBA00022989"/>
    </source>
</evidence>
<evidence type="ECO:0000256" key="4">
    <source>
        <dbReference type="ARBA" id="ARBA00022692"/>
    </source>
</evidence>
<evidence type="ECO:0000256" key="7">
    <source>
        <dbReference type="RuleBase" id="RU363032"/>
    </source>
</evidence>
<keyword evidence="2 7" id="KW-0813">Transport</keyword>
<dbReference type="PANTHER" id="PTHR30193:SF1">
    <property type="entry name" value="ABC TRANSPORTER PERMEASE PROTEIN YESP-RELATED"/>
    <property type="match status" value="1"/>
</dbReference>
<dbReference type="Gene3D" id="1.10.3720.10">
    <property type="entry name" value="MetI-like"/>
    <property type="match status" value="1"/>
</dbReference>
<dbReference type="EMBL" id="CYZE01000025">
    <property type="protein sequence ID" value="CUP33716.1"/>
    <property type="molecule type" value="Genomic_DNA"/>
</dbReference>
<dbReference type="OrthoDB" id="9779462at2"/>
<feature type="domain" description="ABC transmembrane type-1" evidence="8">
    <location>
        <begin position="82"/>
        <end position="293"/>
    </location>
</feature>
<keyword evidence="6 7" id="KW-0472">Membrane</keyword>
<organism evidence="9 11">
    <name type="scientific">Hungatella hathewayi</name>
    <dbReference type="NCBI Taxonomy" id="154046"/>
    <lineage>
        <taxon>Bacteria</taxon>
        <taxon>Bacillati</taxon>
        <taxon>Bacillota</taxon>
        <taxon>Clostridia</taxon>
        <taxon>Lachnospirales</taxon>
        <taxon>Lachnospiraceae</taxon>
        <taxon>Hungatella</taxon>
    </lineage>
</organism>
<feature type="transmembrane region" description="Helical" evidence="7">
    <location>
        <begin position="280"/>
        <end position="303"/>
    </location>
</feature>
<dbReference type="SUPFAM" id="SSF160964">
    <property type="entry name" value="MalF N-terminal region-like"/>
    <property type="match status" value="1"/>
</dbReference>
<comment type="subcellular location">
    <subcellularLocation>
        <location evidence="1 7">Cell membrane</location>
        <topology evidence="1 7">Multi-pass membrane protein</topology>
    </subcellularLocation>
</comment>
<evidence type="ECO:0000256" key="1">
    <source>
        <dbReference type="ARBA" id="ARBA00004651"/>
    </source>
</evidence>
<name>A0A174MEF2_9FIRM</name>
<keyword evidence="3" id="KW-1003">Cell membrane</keyword>
<evidence type="ECO:0000256" key="3">
    <source>
        <dbReference type="ARBA" id="ARBA00022475"/>
    </source>
</evidence>
<dbReference type="CDD" id="cd06261">
    <property type="entry name" value="TM_PBP2"/>
    <property type="match status" value="1"/>
</dbReference>
<dbReference type="RefSeq" id="WP_002600523.1">
    <property type="nucleotide sequence ID" value="NZ_CABIXC010000025.1"/>
</dbReference>
<feature type="transmembrane region" description="Helical" evidence="7">
    <location>
        <begin position="212"/>
        <end position="234"/>
    </location>
</feature>
<sequence length="309" mass="35164">MSSLKPKTAGGTAVRKYPKNWRWGLLFILPWLLGFLILQAYPLIMSLYYSFTNFSILSEGKWVGFDNYIRLFTKDKYFLKSFFLTFKYALMSVPMKLVMALIVAMILNMRLKGINLFRTVYYLPSIMGGSVAISILWRFMFMKEGMLNKMLGAVHIPAVDWLGDPDIALVTISLLVIWQFGSSMVLFLAGLKNVPTELYEAASVDGANKWVQFWNITFPMLTPVVFFNLIMQIIHALQEFTSAFIITNGGPNHGTYLMGVKIYEDAFQNLKMGYASASSWVMFVAILLITLLVFRSSSAWVFYNDGGMD</sequence>
<dbReference type="Pfam" id="PF00528">
    <property type="entry name" value="BPD_transp_1"/>
    <property type="match status" value="1"/>
</dbReference>
<dbReference type="PANTHER" id="PTHR30193">
    <property type="entry name" value="ABC TRANSPORTER PERMEASE PROTEIN"/>
    <property type="match status" value="1"/>
</dbReference>
<evidence type="ECO:0000256" key="6">
    <source>
        <dbReference type="ARBA" id="ARBA00023136"/>
    </source>
</evidence>
<dbReference type="Proteomes" id="UP000261023">
    <property type="component" value="Unassembled WGS sequence"/>
</dbReference>
<feature type="transmembrane region" description="Helical" evidence="7">
    <location>
        <begin position="88"/>
        <end position="107"/>
    </location>
</feature>
<dbReference type="PROSITE" id="PS50928">
    <property type="entry name" value="ABC_TM1"/>
    <property type="match status" value="1"/>
</dbReference>
<dbReference type="InterPro" id="IPR051393">
    <property type="entry name" value="ABC_transporter_permease"/>
</dbReference>
<keyword evidence="4 7" id="KW-0812">Transmembrane</keyword>
<comment type="similarity">
    <text evidence="7">Belongs to the binding-protein-dependent transport system permease family.</text>
</comment>
<dbReference type="SUPFAM" id="SSF161098">
    <property type="entry name" value="MetI-like"/>
    <property type="match status" value="1"/>
</dbReference>
<evidence type="ECO:0000313" key="12">
    <source>
        <dbReference type="Proteomes" id="UP000261023"/>
    </source>
</evidence>
<dbReference type="InterPro" id="IPR000515">
    <property type="entry name" value="MetI-like"/>
</dbReference>
<gene>
    <name evidence="9" type="primary">ugpA_85</name>
    <name evidence="10" type="ORF">DWX31_24645</name>
    <name evidence="9" type="ORF">ERS852407_05642</name>
</gene>
<dbReference type="InterPro" id="IPR035906">
    <property type="entry name" value="MetI-like_sf"/>
</dbReference>
<proteinExistence type="inferred from homology"/>
<dbReference type="Proteomes" id="UP000095651">
    <property type="component" value="Unassembled WGS sequence"/>
</dbReference>
<feature type="transmembrane region" description="Helical" evidence="7">
    <location>
        <begin position="21"/>
        <end position="44"/>
    </location>
</feature>
<evidence type="ECO:0000259" key="8">
    <source>
        <dbReference type="PROSITE" id="PS50928"/>
    </source>
</evidence>
<protein>
    <submittedName>
        <fullName evidence="9">Binding-protein-dependent transport system inner membrane protein</fullName>
    </submittedName>
    <submittedName>
        <fullName evidence="10">Sugar ABC transporter permease</fullName>
    </submittedName>
</protein>
<dbReference type="EMBL" id="QTJW01000020">
    <property type="protein sequence ID" value="RGD67948.1"/>
    <property type="molecule type" value="Genomic_DNA"/>
</dbReference>